<keyword evidence="3" id="KW-1185">Reference proteome</keyword>
<accession>A0ABU3EZH9</accession>
<sequence length="382" mass="44380">MIFCEMCFTEYSEIQDIIRTLNEKGDCPTCKSRSVHICNSEYLSADSSYEKRETLEGIKNIFNEMVSIYSLKEDLPEDFPKGELESVKESLFYKWNIFNKEKITPAHVRDILIALLPEKYESVPGLFDELVGIKERSPSMYKQDLLILKDNNWEDFTHSIKYENRFHSQQINLANLEFFLSYFEETVSEGEEFYRCRLNNDEKIFEEKDLKAPPEGVASAGRLNPEGISRLYLCSEEETAIGEIRASRHDIVTIGKFQVKEKLRVLDLSNFDQINILSTFGYSEFLKYYLNMDALKQISDELAKPVRSSDKSRDYLATQYISDFVKSITGEEKSSYQGIKYRSTASETGYNLMLFKDSEIELVSQETKAIKYIKYLYGKGTK</sequence>
<evidence type="ECO:0000313" key="3">
    <source>
        <dbReference type="Proteomes" id="UP001252875"/>
    </source>
</evidence>
<comment type="caution">
    <text evidence="2">The sequence shown here is derived from an EMBL/GenBank/DDBJ whole genome shotgun (WGS) entry which is preliminary data.</text>
</comment>
<dbReference type="EMBL" id="JARPYI010000005">
    <property type="protein sequence ID" value="MDT2600282.1"/>
    <property type="molecule type" value="Genomic_DNA"/>
</dbReference>
<reference evidence="2 3" key="1">
    <citation type="submission" date="2023-03" db="EMBL/GenBank/DDBJ databases">
        <authorList>
            <person name="Shen W."/>
            <person name="Cai J."/>
        </authorList>
    </citation>
    <scope>NUCLEOTIDE SEQUENCE [LARGE SCALE GENOMIC DNA]</scope>
    <source>
        <strain evidence="2 3">D6-4</strain>
    </source>
</reference>
<dbReference type="Pfam" id="PF08808">
    <property type="entry name" value="RES"/>
    <property type="match status" value="1"/>
</dbReference>
<protein>
    <submittedName>
        <fullName evidence="2">RES family NAD+ phosphorylase</fullName>
    </submittedName>
</protein>
<evidence type="ECO:0000259" key="1">
    <source>
        <dbReference type="SMART" id="SM00953"/>
    </source>
</evidence>
<dbReference type="InterPro" id="IPR014914">
    <property type="entry name" value="RES_dom"/>
</dbReference>
<proteinExistence type="predicted"/>
<dbReference type="Proteomes" id="UP001252875">
    <property type="component" value="Unassembled WGS sequence"/>
</dbReference>
<name>A0ABU3EZH9_9ENTE</name>
<gene>
    <name evidence="2" type="ORF">P7D85_10890</name>
</gene>
<evidence type="ECO:0000313" key="2">
    <source>
        <dbReference type="EMBL" id="MDT2600282.1"/>
    </source>
</evidence>
<dbReference type="SMART" id="SM00953">
    <property type="entry name" value="RES"/>
    <property type="match status" value="1"/>
</dbReference>
<dbReference type="RefSeq" id="WP_311822287.1">
    <property type="nucleotide sequence ID" value="NZ_JARPYF010000005.1"/>
</dbReference>
<organism evidence="2 3">
    <name type="scientific">Enterococcus hulanensis</name>
    <dbReference type="NCBI Taxonomy" id="2559929"/>
    <lineage>
        <taxon>Bacteria</taxon>
        <taxon>Bacillati</taxon>
        <taxon>Bacillota</taxon>
        <taxon>Bacilli</taxon>
        <taxon>Lactobacillales</taxon>
        <taxon>Enterococcaceae</taxon>
        <taxon>Enterococcus</taxon>
    </lineage>
</organism>
<feature type="domain" description="RES" evidence="1">
    <location>
        <begin position="209"/>
        <end position="366"/>
    </location>
</feature>